<keyword evidence="6" id="KW-1185">Reference proteome</keyword>
<dbReference type="AlphaFoldDB" id="A0A5B7DPF3"/>
<keyword evidence="3" id="KW-0677">Repeat</keyword>
<dbReference type="SUPFAM" id="SSF50978">
    <property type="entry name" value="WD40 repeat-like"/>
    <property type="match status" value="1"/>
</dbReference>
<protein>
    <recommendedName>
        <fullName evidence="1">WD repeat-containing protein 89</fullName>
    </recommendedName>
</protein>
<dbReference type="PANTHER" id="PTHR22889">
    <property type="entry name" value="WD REPEAT-CONTAINING PROTEIN 89"/>
    <property type="match status" value="1"/>
</dbReference>
<comment type="caution">
    <text evidence="5">The sequence shown here is derived from an EMBL/GenBank/DDBJ whole genome shotgun (WGS) entry which is preliminary data.</text>
</comment>
<dbReference type="PANTHER" id="PTHR22889:SF0">
    <property type="entry name" value="WD REPEAT-CONTAINING PROTEIN 89"/>
    <property type="match status" value="1"/>
</dbReference>
<accession>A0A5B7DPF3</accession>
<dbReference type="OrthoDB" id="25131at2759"/>
<keyword evidence="2 4" id="KW-0853">WD repeat</keyword>
<dbReference type="Proteomes" id="UP000324222">
    <property type="component" value="Unassembled WGS sequence"/>
</dbReference>
<gene>
    <name evidence="5" type="primary">WDR89</name>
    <name evidence="5" type="ORF">E2C01_016565</name>
</gene>
<dbReference type="InterPro" id="IPR039328">
    <property type="entry name" value="WDR89"/>
</dbReference>
<dbReference type="Gene3D" id="2.130.10.10">
    <property type="entry name" value="YVTN repeat-like/Quinoprotein amine dehydrogenase"/>
    <property type="match status" value="1"/>
</dbReference>
<organism evidence="5 6">
    <name type="scientific">Portunus trituberculatus</name>
    <name type="common">Swimming crab</name>
    <name type="synonym">Neptunus trituberculatus</name>
    <dbReference type="NCBI Taxonomy" id="210409"/>
    <lineage>
        <taxon>Eukaryota</taxon>
        <taxon>Metazoa</taxon>
        <taxon>Ecdysozoa</taxon>
        <taxon>Arthropoda</taxon>
        <taxon>Crustacea</taxon>
        <taxon>Multicrustacea</taxon>
        <taxon>Malacostraca</taxon>
        <taxon>Eumalacostraca</taxon>
        <taxon>Eucarida</taxon>
        <taxon>Decapoda</taxon>
        <taxon>Pleocyemata</taxon>
        <taxon>Brachyura</taxon>
        <taxon>Eubrachyura</taxon>
        <taxon>Portunoidea</taxon>
        <taxon>Portunidae</taxon>
        <taxon>Portuninae</taxon>
        <taxon>Portunus</taxon>
    </lineage>
</organism>
<dbReference type="SMART" id="SM00320">
    <property type="entry name" value="WD40"/>
    <property type="match status" value="3"/>
</dbReference>
<dbReference type="EMBL" id="VSRR010001215">
    <property type="protein sequence ID" value="MPC23512.1"/>
    <property type="molecule type" value="Genomic_DNA"/>
</dbReference>
<sequence>MAAPFSKEYKAVTSLRVSEEDYCLELAPANEWRTLAVSSSDKIVSLLETETLTKTLTLEPHLEPITGIKFSQSDSNNLWTSSVDGSIKMWDLRSSQCEKEFQGKNETSLDSKPITCFDISNNERILCGGTELLEHGAFILFWDIRGKEVLGSYFESATDDISQIVFNPHQDDILAAASTDGLINIFDISQNSESDALTYSLNTEVAVSKLCWQSHGSKYERLAATTDVETFQYWDIREAAPLHSFSREEIAGAMKCQTSDESYIVSAMVFNHSDDPIILAGFHTESESDSLRTLRLDLSSGQLRQHGNFVARQSLLMTRTALYQPQTDTFFTGGECGVAKLAPTKKLAMAIGHKLGFHKTRGQSVLQIQNIFSKLTRLEVQLQVEAGVITDSTTFRIGRTFAQHQAKKRQVILDCLAPSTQQLYLEFAPKTTLVTPHTVHDPADVTEVLSELLLELGCLESPHAVGRWTSIACVALWVQQQVHILAALRVIVINVTEAVMGCPLHKKHLSPAAVSLLVLTLPLPKKLAQHGCSNTPTTNTAATSTTLPPVVILLM</sequence>
<evidence type="ECO:0000256" key="1">
    <source>
        <dbReference type="ARBA" id="ARBA00021125"/>
    </source>
</evidence>
<evidence type="ECO:0000313" key="5">
    <source>
        <dbReference type="EMBL" id="MPC23512.1"/>
    </source>
</evidence>
<name>A0A5B7DPF3_PORTR</name>
<proteinExistence type="predicted"/>
<evidence type="ECO:0000256" key="3">
    <source>
        <dbReference type="ARBA" id="ARBA00022737"/>
    </source>
</evidence>
<dbReference type="PROSITE" id="PS50294">
    <property type="entry name" value="WD_REPEATS_REGION"/>
    <property type="match status" value="1"/>
</dbReference>
<dbReference type="InterPro" id="IPR036322">
    <property type="entry name" value="WD40_repeat_dom_sf"/>
</dbReference>
<dbReference type="InterPro" id="IPR015943">
    <property type="entry name" value="WD40/YVTN_repeat-like_dom_sf"/>
</dbReference>
<dbReference type="InterPro" id="IPR001680">
    <property type="entry name" value="WD40_rpt"/>
</dbReference>
<feature type="repeat" description="WD" evidence="4">
    <location>
        <begin position="58"/>
        <end position="100"/>
    </location>
</feature>
<evidence type="ECO:0000256" key="4">
    <source>
        <dbReference type="PROSITE-ProRule" id="PRU00221"/>
    </source>
</evidence>
<dbReference type="PROSITE" id="PS50082">
    <property type="entry name" value="WD_REPEATS_2"/>
    <property type="match status" value="1"/>
</dbReference>
<reference evidence="5 6" key="1">
    <citation type="submission" date="2019-05" db="EMBL/GenBank/DDBJ databases">
        <title>Another draft genome of Portunus trituberculatus and its Hox gene families provides insights of decapod evolution.</title>
        <authorList>
            <person name="Jeong J.-H."/>
            <person name="Song I."/>
            <person name="Kim S."/>
            <person name="Choi T."/>
            <person name="Kim D."/>
            <person name="Ryu S."/>
            <person name="Kim W."/>
        </authorList>
    </citation>
    <scope>NUCLEOTIDE SEQUENCE [LARGE SCALE GENOMIC DNA]</scope>
    <source>
        <tissue evidence="5">Muscle</tissue>
    </source>
</reference>
<dbReference type="Pfam" id="PF00400">
    <property type="entry name" value="WD40"/>
    <property type="match status" value="1"/>
</dbReference>
<evidence type="ECO:0000313" key="6">
    <source>
        <dbReference type="Proteomes" id="UP000324222"/>
    </source>
</evidence>
<dbReference type="InterPro" id="IPR019775">
    <property type="entry name" value="WD40_repeat_CS"/>
</dbReference>
<evidence type="ECO:0000256" key="2">
    <source>
        <dbReference type="ARBA" id="ARBA00022574"/>
    </source>
</evidence>
<dbReference type="PROSITE" id="PS00678">
    <property type="entry name" value="WD_REPEATS_1"/>
    <property type="match status" value="1"/>
</dbReference>